<comment type="caution">
    <text evidence="1">The sequence shown here is derived from an EMBL/GenBank/DDBJ whole genome shotgun (WGS) entry which is preliminary data.</text>
</comment>
<proteinExistence type="predicted"/>
<name>A0A2M7AMG4_UNCKA</name>
<dbReference type="EMBL" id="PEWD01000068">
    <property type="protein sequence ID" value="PIU68544.1"/>
    <property type="molecule type" value="Genomic_DNA"/>
</dbReference>
<dbReference type="Pfam" id="PF05559">
    <property type="entry name" value="DUF763"/>
    <property type="match status" value="1"/>
</dbReference>
<gene>
    <name evidence="1" type="ORF">COS81_03610</name>
</gene>
<dbReference type="PANTHER" id="PTHR38597">
    <property type="entry name" value="BLL3834 PROTEIN"/>
    <property type="match status" value="1"/>
</dbReference>
<dbReference type="AlphaFoldDB" id="A0A2M7AMG4"/>
<accession>A0A2M7AMG4</accession>
<dbReference type="InterPro" id="IPR008482">
    <property type="entry name" value="DUF763"/>
</dbReference>
<sequence length="360" mass="40429">MKVGTAQLPLHFGSAPKWLFERMVPLARQIALYIIEDFGVSDLLYKLSDPFWFQALGCVLGFDWHSSGLTTTTTGALKEGLKGLEKETGFFMAGGKGATSRKTPHEIEAFGQQYGFEAAPLVYASKMSAKVDSSALQDGYQLYHHNFIFTDQGKWIVIQQGMNEKNKMARRYHWISETVKSFVEEPQNAICCDRKETAVLNLIASQSQGIRKLETKLVNEISPAGLVSHFQKIDTLKLPFHHPIYAEDFDLGRLKKILQFVKETKPQDFEALLSAKGVGPKTLRALSLIAELIYGQAPSFRDPARFAFAHGGKDGYPFPVERTTYDASIGVLEKAVRWAKLGYYEEKRALKRLHQLTGKT</sequence>
<protein>
    <submittedName>
        <fullName evidence="1">DUF763 domain-containing protein</fullName>
    </submittedName>
</protein>
<reference evidence="2" key="1">
    <citation type="submission" date="2017-09" db="EMBL/GenBank/DDBJ databases">
        <title>Depth-based differentiation of microbial function through sediment-hosted aquifers and enrichment of novel symbionts in the deep terrestrial subsurface.</title>
        <authorList>
            <person name="Probst A.J."/>
            <person name="Ladd B."/>
            <person name="Jarett J.K."/>
            <person name="Geller-Mcgrath D.E."/>
            <person name="Sieber C.M.K."/>
            <person name="Emerson J.B."/>
            <person name="Anantharaman K."/>
            <person name="Thomas B.C."/>
            <person name="Malmstrom R."/>
            <person name="Stieglmeier M."/>
            <person name="Klingl A."/>
            <person name="Woyke T."/>
            <person name="Ryan C.M."/>
            <person name="Banfield J.F."/>
        </authorList>
    </citation>
    <scope>NUCLEOTIDE SEQUENCE [LARGE SCALE GENOMIC DNA]</scope>
</reference>
<organism evidence="1 2">
    <name type="scientific">candidate division WWE3 bacterium CG06_land_8_20_14_3_00_42_16</name>
    <dbReference type="NCBI Taxonomy" id="1975083"/>
    <lineage>
        <taxon>Bacteria</taxon>
        <taxon>Katanobacteria</taxon>
    </lineage>
</organism>
<evidence type="ECO:0000313" key="2">
    <source>
        <dbReference type="Proteomes" id="UP000229916"/>
    </source>
</evidence>
<dbReference type="PANTHER" id="PTHR38597:SF1">
    <property type="entry name" value="BLL3834 PROTEIN"/>
    <property type="match status" value="1"/>
</dbReference>
<dbReference type="Proteomes" id="UP000229916">
    <property type="component" value="Unassembled WGS sequence"/>
</dbReference>
<evidence type="ECO:0000313" key="1">
    <source>
        <dbReference type="EMBL" id="PIU68544.1"/>
    </source>
</evidence>